<dbReference type="InterPro" id="IPR043137">
    <property type="entry name" value="GGT_ssub_C"/>
</dbReference>
<dbReference type="PANTHER" id="PTHR43199">
    <property type="entry name" value="GLUTATHIONE HYDROLASE"/>
    <property type="match status" value="1"/>
</dbReference>
<evidence type="ECO:0000256" key="4">
    <source>
        <dbReference type="ARBA" id="ARBA00023145"/>
    </source>
</evidence>
<keyword evidence="3" id="KW-0378">Hydrolase</keyword>
<reference evidence="6 7" key="1">
    <citation type="submission" date="2024-04" db="EMBL/GenBank/DDBJ databases">
        <title>Novel species of the genus Ideonella isolated from streams.</title>
        <authorList>
            <person name="Lu H."/>
        </authorList>
    </citation>
    <scope>NUCLEOTIDE SEQUENCE [LARGE SCALE GENOMIC DNA]</scope>
    <source>
        <strain evidence="6 7">DXS22W</strain>
    </source>
</reference>
<dbReference type="PRINTS" id="PR01210">
    <property type="entry name" value="GGTRANSPTASE"/>
</dbReference>
<accession>A0ABU9CIG2</accession>
<dbReference type="PANTHER" id="PTHR43199:SF1">
    <property type="entry name" value="GLUTATHIONE HYDROLASE PROENZYME"/>
    <property type="match status" value="1"/>
</dbReference>
<dbReference type="InterPro" id="IPR043138">
    <property type="entry name" value="GGT_lsub"/>
</dbReference>
<evidence type="ECO:0000313" key="6">
    <source>
        <dbReference type="EMBL" id="MEK8050332.1"/>
    </source>
</evidence>
<keyword evidence="2" id="KW-0808">Transferase</keyword>
<evidence type="ECO:0000256" key="5">
    <source>
        <dbReference type="SAM" id="MobiDB-lite"/>
    </source>
</evidence>
<dbReference type="InterPro" id="IPR029055">
    <property type="entry name" value="Ntn_hydrolases_N"/>
</dbReference>
<evidence type="ECO:0000256" key="3">
    <source>
        <dbReference type="ARBA" id="ARBA00022801"/>
    </source>
</evidence>
<evidence type="ECO:0000256" key="1">
    <source>
        <dbReference type="ARBA" id="ARBA00009381"/>
    </source>
</evidence>
<sequence>MAWALSACVAPLRNLPGEAAPTQAQPEAATGLSAKPGWTFKHHAVAAANPLAAEAGARMLAAGGSAVDAAVAVQMVLTLVEPQSSGIGGGGFLLLWDGERVSAWDGRETAPAEADERLFLKPDGQPMGLQQALVGGRAVGVPGVLRLLQAVHQRHGRLPWAQLMQPAITLAEQGFAVSPRLHALIASRAAALRRDAQAAAYFLGPQGQAWPVGHRLRNPALAQVLRAMATQGADALYQGPIAADIVARVRGHAGNPGRLSLADLAAYRAIEREPLCTAWHQVRVCGHPPPSSGHIAVMQTLGLLDRLPPAVTPQGPALTDGVPGAEWLHVYAEAAKLAQADRERWVADPAFAAPPAGGWLGLLGDAYLLKRASSIGPRATPSVAAGEPEHGTSHISIVDARGQALAFTTSIEYAFGAHLMSDGGTGLSGGFLLNNQLTDFTFAPADTQGRPSANRVQPGKRPRSSMSPTLVFDASGRQLQATLGSPGGVAIPHYTVKTLLGLQAWGLDAQQAVALPNVAQFSGSPLLLEAGRFPASTVQALQARGHKVLETDLTSGLQALQRVPGGWFGGADPRREGVVAGE</sequence>
<keyword evidence="4" id="KW-0865">Zymogen</keyword>
<dbReference type="Pfam" id="PF01019">
    <property type="entry name" value="G_glu_transpept"/>
    <property type="match status" value="1"/>
</dbReference>
<dbReference type="InterPro" id="IPR051792">
    <property type="entry name" value="GGT_bact"/>
</dbReference>
<dbReference type="SUPFAM" id="SSF56235">
    <property type="entry name" value="N-terminal nucleophile aminohydrolases (Ntn hydrolases)"/>
    <property type="match status" value="1"/>
</dbReference>
<protein>
    <submittedName>
        <fullName evidence="6">Gamma-glutamyltransferase family protein</fullName>
    </submittedName>
</protein>
<comment type="caution">
    <text evidence="6">The sequence shown here is derived from an EMBL/GenBank/DDBJ whole genome shotgun (WGS) entry which is preliminary data.</text>
</comment>
<gene>
    <name evidence="6" type="ORF">AACH10_08775</name>
</gene>
<evidence type="ECO:0000313" key="7">
    <source>
        <dbReference type="Proteomes" id="UP001365405"/>
    </source>
</evidence>
<dbReference type="Gene3D" id="1.10.246.130">
    <property type="match status" value="1"/>
</dbReference>
<dbReference type="Gene3D" id="3.60.20.40">
    <property type="match status" value="1"/>
</dbReference>
<organism evidence="6 7">
    <name type="scientific">Pseudaquabacterium inlustre</name>
    <dbReference type="NCBI Taxonomy" id="2984192"/>
    <lineage>
        <taxon>Bacteria</taxon>
        <taxon>Pseudomonadati</taxon>
        <taxon>Pseudomonadota</taxon>
        <taxon>Betaproteobacteria</taxon>
        <taxon>Burkholderiales</taxon>
        <taxon>Sphaerotilaceae</taxon>
        <taxon>Pseudaquabacterium</taxon>
    </lineage>
</organism>
<comment type="similarity">
    <text evidence="1">Belongs to the gamma-glutamyltransferase family.</text>
</comment>
<dbReference type="Proteomes" id="UP001365405">
    <property type="component" value="Unassembled WGS sequence"/>
</dbReference>
<name>A0ABU9CIG2_9BURK</name>
<keyword evidence="7" id="KW-1185">Reference proteome</keyword>
<feature type="region of interest" description="Disordered" evidence="5">
    <location>
        <begin position="443"/>
        <end position="469"/>
    </location>
</feature>
<proteinExistence type="inferred from homology"/>
<evidence type="ECO:0000256" key="2">
    <source>
        <dbReference type="ARBA" id="ARBA00022679"/>
    </source>
</evidence>
<dbReference type="EMBL" id="JBBUTH010000004">
    <property type="protein sequence ID" value="MEK8050332.1"/>
    <property type="molecule type" value="Genomic_DNA"/>
</dbReference>